<name>A0AAE3VEN7_9BACT</name>
<evidence type="ECO:0000256" key="1">
    <source>
        <dbReference type="SAM" id="MobiDB-lite"/>
    </source>
</evidence>
<dbReference type="AlphaFoldDB" id="A0AAE3VEN7"/>
<evidence type="ECO:0000313" key="2">
    <source>
        <dbReference type="EMBL" id="MDQ0289021.1"/>
    </source>
</evidence>
<feature type="region of interest" description="Disordered" evidence="1">
    <location>
        <begin position="226"/>
        <end position="247"/>
    </location>
</feature>
<feature type="compositionally biased region" description="Basic residues" evidence="1">
    <location>
        <begin position="226"/>
        <end position="235"/>
    </location>
</feature>
<reference evidence="2" key="1">
    <citation type="submission" date="2023-07" db="EMBL/GenBank/DDBJ databases">
        <title>Genomic Encyclopedia of Type Strains, Phase IV (KMG-IV): sequencing the most valuable type-strain genomes for metagenomic binning, comparative biology and taxonomic classification.</title>
        <authorList>
            <person name="Goeker M."/>
        </authorList>
    </citation>
    <scope>NUCLEOTIDE SEQUENCE</scope>
    <source>
        <strain evidence="2">DSM 24202</strain>
    </source>
</reference>
<protein>
    <submittedName>
        <fullName evidence="2">Uncharacterized protein</fullName>
    </submittedName>
</protein>
<organism evidence="2 3">
    <name type="scientific">Oligosphaera ethanolica</name>
    <dbReference type="NCBI Taxonomy" id="760260"/>
    <lineage>
        <taxon>Bacteria</taxon>
        <taxon>Pseudomonadati</taxon>
        <taxon>Lentisphaerota</taxon>
        <taxon>Oligosphaeria</taxon>
        <taxon>Oligosphaerales</taxon>
        <taxon>Oligosphaeraceae</taxon>
        <taxon>Oligosphaera</taxon>
    </lineage>
</organism>
<feature type="compositionally biased region" description="Polar residues" evidence="1">
    <location>
        <begin position="15"/>
        <end position="39"/>
    </location>
</feature>
<comment type="caution">
    <text evidence="2">The sequence shown here is derived from an EMBL/GenBank/DDBJ whole genome shotgun (WGS) entry which is preliminary data.</text>
</comment>
<keyword evidence="3" id="KW-1185">Reference proteome</keyword>
<accession>A0AAE3VEN7</accession>
<feature type="compositionally biased region" description="Polar residues" evidence="1">
    <location>
        <begin position="99"/>
        <end position="113"/>
    </location>
</feature>
<feature type="region of interest" description="Disordered" evidence="1">
    <location>
        <begin position="99"/>
        <end position="124"/>
    </location>
</feature>
<sequence>MYDGASAPAYHANLINPQKNTNPKLRTTTSRGFCTRPSSHPRSSLPAFFFTLLGGGPPRLGGPALMTGEKLPRNPHLFNHFFEIAWRNINVPDWPLTTASESQDTKGHPNNTKRFPRHGIPCRYRPRTSAQTAHSLRLAIGGVSCRTSAQTAHSLRLAIGGVSCRTSAQTAHSLRLAIGGVTCRTAARHAARICLLRAFAPSRENKKTSCLGVNGPFIASCHRRRDLPHSGKTRRPYLPSSRLRAFA</sequence>
<dbReference type="EMBL" id="JAUSVL010000001">
    <property type="protein sequence ID" value="MDQ0289021.1"/>
    <property type="molecule type" value="Genomic_DNA"/>
</dbReference>
<evidence type="ECO:0000313" key="3">
    <source>
        <dbReference type="Proteomes" id="UP001238163"/>
    </source>
</evidence>
<proteinExistence type="predicted"/>
<gene>
    <name evidence="2" type="ORF">J3R75_001128</name>
</gene>
<dbReference type="Proteomes" id="UP001238163">
    <property type="component" value="Unassembled WGS sequence"/>
</dbReference>
<feature type="region of interest" description="Disordered" evidence="1">
    <location>
        <begin position="13"/>
        <end position="39"/>
    </location>
</feature>